<dbReference type="SUPFAM" id="SSF51338">
    <property type="entry name" value="Composite domain of metallo-dependent hydrolases"/>
    <property type="match status" value="1"/>
</dbReference>
<dbReference type="GeneID" id="89970798"/>
<dbReference type="SUPFAM" id="SSF51556">
    <property type="entry name" value="Metallo-dependent hydrolases"/>
    <property type="match status" value="1"/>
</dbReference>
<comment type="caution">
    <text evidence="2">The sequence shown here is derived from an EMBL/GenBank/DDBJ whole genome shotgun (WGS) entry which is preliminary data.</text>
</comment>
<dbReference type="InterPro" id="IPR011059">
    <property type="entry name" value="Metal-dep_hydrolase_composite"/>
</dbReference>
<dbReference type="InterPro" id="IPR032466">
    <property type="entry name" value="Metal_Hydrolase"/>
</dbReference>
<organism evidence="2 3">
    <name type="scientific">Exophiala bonariae</name>
    <dbReference type="NCBI Taxonomy" id="1690606"/>
    <lineage>
        <taxon>Eukaryota</taxon>
        <taxon>Fungi</taxon>
        <taxon>Dikarya</taxon>
        <taxon>Ascomycota</taxon>
        <taxon>Pezizomycotina</taxon>
        <taxon>Eurotiomycetes</taxon>
        <taxon>Chaetothyriomycetidae</taxon>
        <taxon>Chaetothyriales</taxon>
        <taxon>Herpotrichiellaceae</taxon>
        <taxon>Exophiala</taxon>
    </lineage>
</organism>
<dbReference type="AlphaFoldDB" id="A0AAV9NAX6"/>
<dbReference type="EMBL" id="JAVRRD010000013">
    <property type="protein sequence ID" value="KAK5052725.1"/>
    <property type="molecule type" value="Genomic_DNA"/>
</dbReference>
<name>A0AAV9NAX6_9EURO</name>
<keyword evidence="3" id="KW-1185">Reference proteome</keyword>
<dbReference type="GO" id="GO:0016810">
    <property type="term" value="F:hydrolase activity, acting on carbon-nitrogen (but not peptide) bonds"/>
    <property type="evidence" value="ECO:0007669"/>
    <property type="project" value="InterPro"/>
</dbReference>
<feature type="domain" description="Amidohydrolase 3" evidence="1">
    <location>
        <begin position="53"/>
        <end position="517"/>
    </location>
</feature>
<accession>A0AAV9NAX6</accession>
<protein>
    <recommendedName>
        <fullName evidence="1">Amidohydrolase 3 domain-containing protein</fullName>
    </recommendedName>
</protein>
<proteinExistence type="predicted"/>
<evidence type="ECO:0000259" key="1">
    <source>
        <dbReference type="Pfam" id="PF07969"/>
    </source>
</evidence>
<dbReference type="Gene3D" id="3.10.310.70">
    <property type="match status" value="1"/>
</dbReference>
<dbReference type="Pfam" id="PF07969">
    <property type="entry name" value="Amidohydro_3"/>
    <property type="match status" value="1"/>
</dbReference>
<evidence type="ECO:0000313" key="3">
    <source>
        <dbReference type="Proteomes" id="UP001358417"/>
    </source>
</evidence>
<evidence type="ECO:0000313" key="2">
    <source>
        <dbReference type="EMBL" id="KAK5052725.1"/>
    </source>
</evidence>
<dbReference type="RefSeq" id="XP_064706425.1">
    <property type="nucleotide sequence ID" value="XM_064846200.1"/>
</dbReference>
<sequence length="531" mass="59095">MAGPMTVYINGNVLTVNTKQPRAQAFAVDSTGKFSSVGSNQDVLEASRDSQYQVIDLDGSFIMPGIHDAHTHLLAAAMQQLFEISIGEDCTHEDFAHELQEKCRCARAHDTDDWLIANFYSGNLFPNGEVDRKYLDEVFPSRPVVMRDPSCHNVLANTEALKRAQYDLLDEVAPFGGELARREDGTLTGELLEQANTKLWLNMPKTPTEVAQRAILVGIRMNNEYGITSCQEASANTVYLAALQELEKETKITCNIHTHIVYGPVGFARESEESLHKLIDEAERYKSEHVFTNFVKFWLDGAPLPPHFTQCKLQDGSPQANKLVLEKDFFMKGLTDADRKGYTCKIHCAGDGSARFALDALEAVREQNSDGPRHEIAHCNCVHPDDHARFAKLRVTAEMSPALFHLSELIAQSDNQLEWPFKSLLDAGAQVTIGTDWFLPPTPNMFPALAAVVPQIGVEKVIRCITLSGAEAVGQAHEVGSIEIGKKANFIQLDQDITRNEISGTIVHRTWFEGSLVWEHPDVEKREVARL</sequence>
<dbReference type="Gene3D" id="2.30.40.10">
    <property type="entry name" value="Urease, subunit C, domain 1"/>
    <property type="match status" value="1"/>
</dbReference>
<dbReference type="Gene3D" id="3.20.20.140">
    <property type="entry name" value="Metal-dependent hydrolases"/>
    <property type="match status" value="1"/>
</dbReference>
<dbReference type="Proteomes" id="UP001358417">
    <property type="component" value="Unassembled WGS sequence"/>
</dbReference>
<dbReference type="PANTHER" id="PTHR22642:SF2">
    <property type="entry name" value="PROTEIN LONG AFTER FAR-RED 3"/>
    <property type="match status" value="1"/>
</dbReference>
<reference evidence="2 3" key="1">
    <citation type="submission" date="2023-08" db="EMBL/GenBank/DDBJ databases">
        <title>Black Yeasts Isolated from many extreme environments.</title>
        <authorList>
            <person name="Coleine C."/>
            <person name="Stajich J.E."/>
            <person name="Selbmann L."/>
        </authorList>
    </citation>
    <scope>NUCLEOTIDE SEQUENCE [LARGE SCALE GENOMIC DNA]</scope>
    <source>
        <strain evidence="2 3">CCFEE 5792</strain>
    </source>
</reference>
<dbReference type="InterPro" id="IPR013108">
    <property type="entry name" value="Amidohydro_3"/>
</dbReference>
<dbReference type="PANTHER" id="PTHR22642">
    <property type="entry name" value="IMIDAZOLONEPROPIONASE"/>
    <property type="match status" value="1"/>
</dbReference>
<gene>
    <name evidence="2" type="ORF">LTR84_002591</name>
</gene>